<evidence type="ECO:0000313" key="2">
    <source>
        <dbReference type="Proteomes" id="UP000663881"/>
    </source>
</evidence>
<dbReference type="EMBL" id="CAJOAY010026916">
    <property type="protein sequence ID" value="CAF4394652.1"/>
    <property type="molecule type" value="Genomic_DNA"/>
</dbReference>
<name>A0A820P1A6_9BILA</name>
<accession>A0A820P1A6</accession>
<gene>
    <name evidence="1" type="ORF">OKA104_LOCUS51060</name>
</gene>
<sequence>MYLIGWDHLPL</sequence>
<feature type="non-terminal residue" evidence="1">
    <location>
        <position position="11"/>
    </location>
</feature>
<proteinExistence type="predicted"/>
<protein>
    <submittedName>
        <fullName evidence="1">Uncharacterized protein</fullName>
    </submittedName>
</protein>
<dbReference type="Proteomes" id="UP000663881">
    <property type="component" value="Unassembled WGS sequence"/>
</dbReference>
<comment type="caution">
    <text evidence="1">The sequence shown here is derived from an EMBL/GenBank/DDBJ whole genome shotgun (WGS) entry which is preliminary data.</text>
</comment>
<evidence type="ECO:0000313" key="1">
    <source>
        <dbReference type="EMBL" id="CAF4394652.1"/>
    </source>
</evidence>
<reference evidence="1" key="1">
    <citation type="submission" date="2021-02" db="EMBL/GenBank/DDBJ databases">
        <authorList>
            <person name="Nowell W R."/>
        </authorList>
    </citation>
    <scope>NUCLEOTIDE SEQUENCE</scope>
</reference>
<organism evidence="1 2">
    <name type="scientific">Adineta steineri</name>
    <dbReference type="NCBI Taxonomy" id="433720"/>
    <lineage>
        <taxon>Eukaryota</taxon>
        <taxon>Metazoa</taxon>
        <taxon>Spiralia</taxon>
        <taxon>Gnathifera</taxon>
        <taxon>Rotifera</taxon>
        <taxon>Eurotatoria</taxon>
        <taxon>Bdelloidea</taxon>
        <taxon>Adinetida</taxon>
        <taxon>Adinetidae</taxon>
        <taxon>Adineta</taxon>
    </lineage>
</organism>